<accession>A0A0F9F9Y8</accession>
<protein>
    <submittedName>
        <fullName evidence="1">Uncharacterized protein</fullName>
    </submittedName>
</protein>
<comment type="caution">
    <text evidence="1">The sequence shown here is derived from an EMBL/GenBank/DDBJ whole genome shotgun (WGS) entry which is preliminary data.</text>
</comment>
<evidence type="ECO:0000313" key="1">
    <source>
        <dbReference type="EMBL" id="KKL47922.1"/>
    </source>
</evidence>
<gene>
    <name evidence="1" type="ORF">LCGC14_2330690</name>
</gene>
<reference evidence="1" key="1">
    <citation type="journal article" date="2015" name="Nature">
        <title>Complex archaea that bridge the gap between prokaryotes and eukaryotes.</title>
        <authorList>
            <person name="Spang A."/>
            <person name="Saw J.H."/>
            <person name="Jorgensen S.L."/>
            <person name="Zaremba-Niedzwiedzka K."/>
            <person name="Martijn J."/>
            <person name="Lind A.E."/>
            <person name="van Eijk R."/>
            <person name="Schleper C."/>
            <person name="Guy L."/>
            <person name="Ettema T.J."/>
        </authorList>
    </citation>
    <scope>NUCLEOTIDE SEQUENCE</scope>
</reference>
<sequence>MSEYAFAWAFLVDTDGKAWVGNFERELCAYCTGLVGGCEKGEEEAYLFQSDFGLESDEESPFFEKVNCYVMDDVGCGRPAAIWISPGDKRYAAVAIFFYEKPTDELISIIKERAYKFAEERPDREKYEEKIEKINITGFRLIEQTVTEKESAV</sequence>
<dbReference type="EMBL" id="LAZR01033493">
    <property type="protein sequence ID" value="KKL47922.1"/>
    <property type="molecule type" value="Genomic_DNA"/>
</dbReference>
<dbReference type="AlphaFoldDB" id="A0A0F9F9Y8"/>
<name>A0A0F9F9Y8_9ZZZZ</name>
<proteinExistence type="predicted"/>
<organism evidence="1">
    <name type="scientific">marine sediment metagenome</name>
    <dbReference type="NCBI Taxonomy" id="412755"/>
    <lineage>
        <taxon>unclassified sequences</taxon>
        <taxon>metagenomes</taxon>
        <taxon>ecological metagenomes</taxon>
    </lineage>
</organism>